<accession>A0A6C0GM63</accession>
<dbReference type="Proteomes" id="UP000480178">
    <property type="component" value="Chromosome"/>
</dbReference>
<sequence>MKSFYGLIGVELEEWFNSFIRNEFEFENYFPSPGQIELQILDPDINPGHHLEIDGILLIHKTCILLEYTGQAGNFRDKIKKFVRNSNIFITSTCLSLKQKFQLFNIPAEKIEDFEEVEHWKFLYIGTHIEFDNRHYSRGDFPDYPYVRDRLYIFQPSQLEYLRQLTTLIGKFSRNELLAVLEFSPLDLGDADESLRLDFIKADAKYITVDSDTKADIYLIKFPIDQLLKIARVSRYEGIPFILEGNKSIDNYQRLLINDKLNDISHRFIDNNKRKTFPNTITIALSNECIEVGEIGNKKLEIPKKYSSIDIIDGQHRLFGYTQSNVSDEVRQSAEILASAIKFKTEDQHIISKSAAKVFCEINSTQAQVSKDLLYLIKYDVLGDRDYIALAGKVIIECERRNRALGGIFLISSLKSKNKLNLPFIAITNIIDYELIPLLMGDGLDGYDANDEDFKRVFNNTKSFYLINPEEFCNNAVILLERYFSYIKSTFENDWVINAESNLITEEYFIAFIRFLRFNLFNKGRSIDDLRNILLDLKNDVNTITFPNDSPSFPKVHNRIPSPTEGAKIIFDFFINLDSFKNNQD</sequence>
<dbReference type="InterPro" id="IPR017601">
    <property type="entry name" value="DGQHR-contain_dom"/>
</dbReference>
<dbReference type="NCBIfam" id="TIGR03187">
    <property type="entry name" value="DGQHR"/>
    <property type="match status" value="1"/>
</dbReference>
<evidence type="ECO:0000313" key="1">
    <source>
        <dbReference type="EMBL" id="QHT68702.1"/>
    </source>
</evidence>
<dbReference type="EMBL" id="CP048222">
    <property type="protein sequence ID" value="QHT68702.1"/>
    <property type="molecule type" value="Genomic_DNA"/>
</dbReference>
<dbReference type="KEGG" id="rhoz:GXP67_19665"/>
<organism evidence="1 2">
    <name type="scientific">Rhodocytophaga rosea</name>
    <dbReference type="NCBI Taxonomy" id="2704465"/>
    <lineage>
        <taxon>Bacteria</taxon>
        <taxon>Pseudomonadati</taxon>
        <taxon>Bacteroidota</taxon>
        <taxon>Cytophagia</taxon>
        <taxon>Cytophagales</taxon>
        <taxon>Rhodocytophagaceae</taxon>
        <taxon>Rhodocytophaga</taxon>
    </lineage>
</organism>
<gene>
    <name evidence="1" type="ORF">GXP67_19665</name>
</gene>
<dbReference type="RefSeq" id="WP_162444710.1">
    <property type="nucleotide sequence ID" value="NZ_CP048222.1"/>
</dbReference>
<dbReference type="AlphaFoldDB" id="A0A6C0GM63"/>
<reference evidence="1 2" key="1">
    <citation type="submission" date="2020-01" db="EMBL/GenBank/DDBJ databases">
        <authorList>
            <person name="Kim M.K."/>
        </authorList>
    </citation>
    <scope>NUCLEOTIDE SEQUENCE [LARGE SCALE GENOMIC DNA]</scope>
    <source>
        <strain evidence="1 2">172606-1</strain>
    </source>
</reference>
<evidence type="ECO:0000313" key="2">
    <source>
        <dbReference type="Proteomes" id="UP000480178"/>
    </source>
</evidence>
<protein>
    <submittedName>
        <fullName evidence="1">DGQHR domain-containing protein</fullName>
    </submittedName>
</protein>
<keyword evidence="2" id="KW-1185">Reference proteome</keyword>
<name>A0A6C0GM63_9BACT</name>
<proteinExistence type="predicted"/>